<sequence length="199" mass="21950">MKIKILKTVLLFAVILFFNCSNNDDSIEQDQLPPITQTGANTFGCVVNGKVLIPKDALPSLGGPQSSARRGLSVNYHSNNNFVIYAGNFRGENKPNIYIYINNLTSTGTYSFGLSNGESISTFEPTYPHCWIKPFSIAVNGQKYLSNTNSGIVTITKFDSVNNIISGTFQLTAFDENNPRETIEVTNGRFDFNLNTVNN</sequence>
<organism evidence="2 3">
    <name type="scientific">Tenacibaculum tangerinum</name>
    <dbReference type="NCBI Taxonomy" id="3038772"/>
    <lineage>
        <taxon>Bacteria</taxon>
        <taxon>Pseudomonadati</taxon>
        <taxon>Bacteroidota</taxon>
        <taxon>Flavobacteriia</taxon>
        <taxon>Flavobacteriales</taxon>
        <taxon>Flavobacteriaceae</taxon>
        <taxon>Tenacibaculum</taxon>
    </lineage>
</organism>
<reference evidence="2 3" key="1">
    <citation type="submission" date="2023-04" db="EMBL/GenBank/DDBJ databases">
        <title>Tenacibaculum tangerinum sp. nov., isolated from sea tidal flat of South Korea.</title>
        <authorList>
            <person name="Lee S.H."/>
            <person name="Kim J.-J."/>
        </authorList>
    </citation>
    <scope>NUCLEOTIDE SEQUENCE [LARGE SCALE GENOMIC DNA]</scope>
    <source>
        <strain evidence="2 3">GRR-S3-23</strain>
    </source>
</reference>
<accession>A0ABY8L1Z9</accession>
<dbReference type="InterPro" id="IPR046219">
    <property type="entry name" value="DUF6252"/>
</dbReference>
<dbReference type="Pfam" id="PF19765">
    <property type="entry name" value="DUF6252"/>
    <property type="match status" value="1"/>
</dbReference>
<gene>
    <name evidence="2" type="ORF">P8625_09720</name>
</gene>
<keyword evidence="1" id="KW-0732">Signal</keyword>
<name>A0ABY8L1Z9_9FLAO</name>
<keyword evidence="3" id="KW-1185">Reference proteome</keyword>
<dbReference type="RefSeq" id="WP_279650269.1">
    <property type="nucleotide sequence ID" value="NZ_CP122539.1"/>
</dbReference>
<dbReference type="EMBL" id="CP122539">
    <property type="protein sequence ID" value="WGH74388.1"/>
    <property type="molecule type" value="Genomic_DNA"/>
</dbReference>
<feature type="signal peptide" evidence="1">
    <location>
        <begin position="1"/>
        <end position="23"/>
    </location>
</feature>
<feature type="chain" id="PRO_5045426714" evidence="1">
    <location>
        <begin position="24"/>
        <end position="199"/>
    </location>
</feature>
<dbReference type="Proteomes" id="UP001232001">
    <property type="component" value="Chromosome"/>
</dbReference>
<evidence type="ECO:0000256" key="1">
    <source>
        <dbReference type="SAM" id="SignalP"/>
    </source>
</evidence>
<proteinExistence type="predicted"/>
<evidence type="ECO:0000313" key="3">
    <source>
        <dbReference type="Proteomes" id="UP001232001"/>
    </source>
</evidence>
<protein>
    <submittedName>
        <fullName evidence="2">DUF6252 family protein</fullName>
    </submittedName>
</protein>
<evidence type="ECO:0000313" key="2">
    <source>
        <dbReference type="EMBL" id="WGH74388.1"/>
    </source>
</evidence>